<accession>A0AAV3PEE0</accession>
<evidence type="ECO:0000313" key="2">
    <source>
        <dbReference type="Proteomes" id="UP001454036"/>
    </source>
</evidence>
<dbReference type="Proteomes" id="UP001454036">
    <property type="component" value="Unassembled WGS sequence"/>
</dbReference>
<dbReference type="AlphaFoldDB" id="A0AAV3PEE0"/>
<comment type="caution">
    <text evidence="1">The sequence shown here is derived from an EMBL/GenBank/DDBJ whole genome shotgun (WGS) entry which is preliminary data.</text>
</comment>
<gene>
    <name evidence="1" type="ORF">LIER_08545</name>
</gene>
<evidence type="ECO:0000313" key="1">
    <source>
        <dbReference type="EMBL" id="GAA0149342.1"/>
    </source>
</evidence>
<reference evidence="1 2" key="1">
    <citation type="submission" date="2024-01" db="EMBL/GenBank/DDBJ databases">
        <title>The complete chloroplast genome sequence of Lithospermum erythrorhizon: insights into the phylogenetic relationship among Boraginaceae species and the maternal lineages of purple gromwells.</title>
        <authorList>
            <person name="Okada T."/>
            <person name="Watanabe K."/>
        </authorList>
    </citation>
    <scope>NUCLEOTIDE SEQUENCE [LARGE SCALE GENOMIC DNA]</scope>
</reference>
<protein>
    <submittedName>
        <fullName evidence="1">Uncharacterized protein</fullName>
    </submittedName>
</protein>
<sequence>MILLYPLLEPELPRPVPEPPMALLTHQGLVVHLDWGSVLVGNGDAYSTYKYEVHKEESTDDEFDCNYDVDDDCYEHHDPFDCAMDGLYDSFICDCDFVRSYKVFDNETALLALPLIVSHVEFYSARNPSANTDHLLFIKRRHGGMYWLRAKQSSGSSKSDRFFFGFPSDGSLTVWLRNCKKEAQKFTYSLYHH</sequence>
<name>A0AAV3PEE0_LITER</name>
<keyword evidence="2" id="KW-1185">Reference proteome</keyword>
<organism evidence="1 2">
    <name type="scientific">Lithospermum erythrorhizon</name>
    <name type="common">Purple gromwell</name>
    <name type="synonym">Lithospermum officinale var. erythrorhizon</name>
    <dbReference type="NCBI Taxonomy" id="34254"/>
    <lineage>
        <taxon>Eukaryota</taxon>
        <taxon>Viridiplantae</taxon>
        <taxon>Streptophyta</taxon>
        <taxon>Embryophyta</taxon>
        <taxon>Tracheophyta</taxon>
        <taxon>Spermatophyta</taxon>
        <taxon>Magnoliopsida</taxon>
        <taxon>eudicotyledons</taxon>
        <taxon>Gunneridae</taxon>
        <taxon>Pentapetalae</taxon>
        <taxon>asterids</taxon>
        <taxon>lamiids</taxon>
        <taxon>Boraginales</taxon>
        <taxon>Boraginaceae</taxon>
        <taxon>Boraginoideae</taxon>
        <taxon>Lithospermeae</taxon>
        <taxon>Lithospermum</taxon>
    </lineage>
</organism>
<proteinExistence type="predicted"/>
<dbReference type="EMBL" id="BAABME010001389">
    <property type="protein sequence ID" value="GAA0149342.1"/>
    <property type="molecule type" value="Genomic_DNA"/>
</dbReference>